<accession>A0A146GE91</accession>
<evidence type="ECO:0000256" key="4">
    <source>
        <dbReference type="ARBA" id="ARBA00022840"/>
    </source>
</evidence>
<organism evidence="6 7">
    <name type="scientific">Terrimicrobium sacchariphilum</name>
    <dbReference type="NCBI Taxonomy" id="690879"/>
    <lineage>
        <taxon>Bacteria</taxon>
        <taxon>Pseudomonadati</taxon>
        <taxon>Verrucomicrobiota</taxon>
        <taxon>Terrimicrobiia</taxon>
        <taxon>Terrimicrobiales</taxon>
        <taxon>Terrimicrobiaceae</taxon>
        <taxon>Terrimicrobium</taxon>
    </lineage>
</organism>
<dbReference type="AlphaFoldDB" id="A0A146GE91"/>
<evidence type="ECO:0000259" key="5">
    <source>
        <dbReference type="PROSITE" id="PS50893"/>
    </source>
</evidence>
<dbReference type="Gene3D" id="3.40.50.300">
    <property type="entry name" value="P-loop containing nucleotide triphosphate hydrolases"/>
    <property type="match status" value="1"/>
</dbReference>
<reference evidence="7" key="1">
    <citation type="journal article" date="2017" name="Genome Announc.">
        <title>Draft Genome Sequence of Terrimicrobium sacchariphilum NM-5T, a Facultative Anaerobic Soil Bacterium of the Class Spartobacteria.</title>
        <authorList>
            <person name="Qiu Y.L."/>
            <person name="Tourlousse D.M."/>
            <person name="Matsuura N."/>
            <person name="Ohashi A."/>
            <person name="Sekiguchi Y."/>
        </authorList>
    </citation>
    <scope>NUCLEOTIDE SEQUENCE [LARGE SCALE GENOMIC DNA]</scope>
    <source>
        <strain evidence="7">NM-5</strain>
    </source>
</reference>
<dbReference type="GO" id="GO:0016887">
    <property type="term" value="F:ATP hydrolysis activity"/>
    <property type="evidence" value="ECO:0007669"/>
    <property type="project" value="InterPro"/>
</dbReference>
<name>A0A146GE91_TERSA</name>
<dbReference type="EMBL" id="BDCO01000002">
    <property type="protein sequence ID" value="GAT34808.1"/>
    <property type="molecule type" value="Genomic_DNA"/>
</dbReference>
<dbReference type="RefSeq" id="WP_075080408.1">
    <property type="nucleotide sequence ID" value="NZ_BDCO01000002.1"/>
</dbReference>
<proteinExistence type="inferred from homology"/>
<dbReference type="SMART" id="SM00382">
    <property type="entry name" value="AAA"/>
    <property type="match status" value="1"/>
</dbReference>
<keyword evidence="7" id="KW-1185">Reference proteome</keyword>
<dbReference type="PROSITE" id="PS50893">
    <property type="entry name" value="ABC_TRANSPORTER_2"/>
    <property type="match status" value="1"/>
</dbReference>
<protein>
    <submittedName>
        <fullName evidence="6">ABC-2 type transport system ATP-binding protein</fullName>
    </submittedName>
</protein>
<dbReference type="SUPFAM" id="SSF52540">
    <property type="entry name" value="P-loop containing nucleoside triphosphate hydrolases"/>
    <property type="match status" value="1"/>
</dbReference>
<evidence type="ECO:0000313" key="6">
    <source>
        <dbReference type="EMBL" id="GAT34808.1"/>
    </source>
</evidence>
<dbReference type="Proteomes" id="UP000076023">
    <property type="component" value="Unassembled WGS sequence"/>
</dbReference>
<comment type="caution">
    <text evidence="6">The sequence shown here is derived from an EMBL/GenBank/DDBJ whole genome shotgun (WGS) entry which is preliminary data.</text>
</comment>
<keyword evidence="4 6" id="KW-0067">ATP-binding</keyword>
<dbReference type="Pfam" id="PF00005">
    <property type="entry name" value="ABC_tran"/>
    <property type="match status" value="1"/>
</dbReference>
<evidence type="ECO:0000256" key="2">
    <source>
        <dbReference type="ARBA" id="ARBA00022448"/>
    </source>
</evidence>
<evidence type="ECO:0000313" key="7">
    <source>
        <dbReference type="Proteomes" id="UP000076023"/>
    </source>
</evidence>
<dbReference type="GO" id="GO:0005524">
    <property type="term" value="F:ATP binding"/>
    <property type="evidence" value="ECO:0007669"/>
    <property type="project" value="UniProtKB-KW"/>
</dbReference>
<dbReference type="PANTHER" id="PTHR43335">
    <property type="entry name" value="ABC TRANSPORTER, ATP-BINDING PROTEIN"/>
    <property type="match status" value="1"/>
</dbReference>
<evidence type="ECO:0000256" key="1">
    <source>
        <dbReference type="ARBA" id="ARBA00005417"/>
    </source>
</evidence>
<feature type="domain" description="ABC transporter" evidence="5">
    <location>
        <begin position="2"/>
        <end position="230"/>
    </location>
</feature>
<evidence type="ECO:0000256" key="3">
    <source>
        <dbReference type="ARBA" id="ARBA00022741"/>
    </source>
</evidence>
<keyword evidence="2" id="KW-0813">Transport</keyword>
<dbReference type="PANTHER" id="PTHR43335:SF4">
    <property type="entry name" value="ABC TRANSPORTER, ATP-BINDING PROTEIN"/>
    <property type="match status" value="1"/>
</dbReference>
<keyword evidence="3" id="KW-0547">Nucleotide-binding</keyword>
<dbReference type="InParanoid" id="A0A146GE91"/>
<dbReference type="OrthoDB" id="9804819at2"/>
<dbReference type="InterPro" id="IPR017871">
    <property type="entry name" value="ABC_transporter-like_CS"/>
</dbReference>
<gene>
    <name evidence="6" type="ORF">TSACC_23242</name>
</gene>
<dbReference type="PROSITE" id="PS00211">
    <property type="entry name" value="ABC_TRANSPORTER_1"/>
    <property type="match status" value="1"/>
</dbReference>
<dbReference type="InterPro" id="IPR027417">
    <property type="entry name" value="P-loop_NTPase"/>
</dbReference>
<comment type="similarity">
    <text evidence="1">Belongs to the ABC transporter superfamily.</text>
</comment>
<sequence>MVRLERLSKSWRGRKALDSLSLEIAKGEIFGLLGHNGAGKSTTFGMMLGHVHPDEGDAFIAGHSVTQDRPRALEKVGAIFETPSFYDYMSGWQNLRFFVSLSGAVSRERMQDVLRLVGLEKRINDPVRTYSHGMRQRLALAQALLPDPDFILLDEPTEGLDPQGIREMREMILRLRDEHGLTILLSSHLLSEVEQLCDRVAILHQGRLMYCGNWRDARPEWELEVDAWDAADRVLAALKVVRTDSHVALPDGLEIADVVDALVRGGVRVSRVQPFERTLESFYLERTTG</sequence>
<dbReference type="InterPro" id="IPR003593">
    <property type="entry name" value="AAA+_ATPase"/>
</dbReference>
<dbReference type="STRING" id="690879.TSACC_23242"/>
<dbReference type="InterPro" id="IPR003439">
    <property type="entry name" value="ABC_transporter-like_ATP-bd"/>
</dbReference>